<feature type="region of interest" description="Disordered" evidence="7">
    <location>
        <begin position="321"/>
        <end position="342"/>
    </location>
</feature>
<evidence type="ECO:0000256" key="3">
    <source>
        <dbReference type="ARBA" id="ARBA00022723"/>
    </source>
</evidence>
<feature type="domain" description="Dyp-type peroxidase C-terminal" evidence="9">
    <location>
        <begin position="143"/>
        <end position="306"/>
    </location>
</feature>
<comment type="similarity">
    <text evidence="6">Belongs to the DyP-type peroxidase family.</text>
</comment>
<reference evidence="10 11" key="1">
    <citation type="submission" date="2018-07" db="EMBL/GenBank/DDBJ databases">
        <title>Genome sequence of Rhodococcus rhodnii ATCC 35071 from Rhodnius prolixus.</title>
        <authorList>
            <person name="Patel V."/>
            <person name="Vogel K.J."/>
        </authorList>
    </citation>
    <scope>NUCLEOTIDE SEQUENCE [LARGE SCALE GENOMIC DNA]</scope>
    <source>
        <strain evidence="10 11">ATCC 35071</strain>
    </source>
</reference>
<evidence type="ECO:0000256" key="5">
    <source>
        <dbReference type="ARBA" id="ARBA00023004"/>
    </source>
</evidence>
<evidence type="ECO:0000256" key="6">
    <source>
        <dbReference type="ARBA" id="ARBA00025737"/>
    </source>
</evidence>
<evidence type="ECO:0000256" key="4">
    <source>
        <dbReference type="ARBA" id="ARBA00023002"/>
    </source>
</evidence>
<name>A0A6P2CJS6_9NOCA</name>
<dbReference type="InterPro" id="IPR048328">
    <property type="entry name" value="Dyp_perox_C"/>
</dbReference>
<dbReference type="PANTHER" id="PTHR30521">
    <property type="entry name" value="DEFERROCHELATASE/PEROXIDASE"/>
    <property type="match status" value="1"/>
</dbReference>
<organism evidence="10 11">
    <name type="scientific">Rhodococcus rhodnii</name>
    <dbReference type="NCBI Taxonomy" id="38312"/>
    <lineage>
        <taxon>Bacteria</taxon>
        <taxon>Bacillati</taxon>
        <taxon>Actinomycetota</taxon>
        <taxon>Actinomycetes</taxon>
        <taxon>Mycobacteriales</taxon>
        <taxon>Nocardiaceae</taxon>
        <taxon>Rhodococcus</taxon>
    </lineage>
</organism>
<accession>A0A6P2CJS6</accession>
<evidence type="ECO:0000256" key="7">
    <source>
        <dbReference type="SAM" id="MobiDB-lite"/>
    </source>
</evidence>
<comment type="caution">
    <text evidence="10">The sequence shown here is derived from an EMBL/GenBank/DDBJ whole genome shotgun (WGS) entry which is preliminary data.</text>
</comment>
<dbReference type="Proteomes" id="UP000471120">
    <property type="component" value="Unassembled WGS sequence"/>
</dbReference>
<dbReference type="RefSeq" id="WP_010839419.1">
    <property type="nucleotide sequence ID" value="NZ_QRCM01000001.1"/>
</dbReference>
<evidence type="ECO:0000256" key="2">
    <source>
        <dbReference type="ARBA" id="ARBA00022559"/>
    </source>
</evidence>
<dbReference type="GO" id="GO:0046872">
    <property type="term" value="F:metal ion binding"/>
    <property type="evidence" value="ECO:0007669"/>
    <property type="project" value="UniProtKB-KW"/>
</dbReference>
<dbReference type="GO" id="GO:0020037">
    <property type="term" value="F:heme binding"/>
    <property type="evidence" value="ECO:0007669"/>
    <property type="project" value="InterPro"/>
</dbReference>
<dbReference type="SUPFAM" id="SSF54909">
    <property type="entry name" value="Dimeric alpha+beta barrel"/>
    <property type="match status" value="1"/>
</dbReference>
<feature type="compositionally biased region" description="Gly residues" evidence="7">
    <location>
        <begin position="331"/>
        <end position="342"/>
    </location>
</feature>
<evidence type="ECO:0000259" key="8">
    <source>
        <dbReference type="Pfam" id="PF04261"/>
    </source>
</evidence>
<protein>
    <submittedName>
        <fullName evidence="10">Dyp-type peroxidase</fullName>
    </submittedName>
</protein>
<keyword evidence="4" id="KW-0560">Oxidoreductase</keyword>
<keyword evidence="2 10" id="KW-0575">Peroxidase</keyword>
<evidence type="ECO:0000313" key="10">
    <source>
        <dbReference type="EMBL" id="TXG92110.1"/>
    </source>
</evidence>
<feature type="domain" description="Dyp-type peroxidase N-terminal" evidence="8">
    <location>
        <begin position="10"/>
        <end position="140"/>
    </location>
</feature>
<dbReference type="PROSITE" id="PS51404">
    <property type="entry name" value="DYP_PEROXIDASE"/>
    <property type="match status" value="1"/>
</dbReference>
<dbReference type="NCBIfam" id="TIGR01413">
    <property type="entry name" value="Dyp_perox_fam"/>
    <property type="match status" value="1"/>
</dbReference>
<dbReference type="AlphaFoldDB" id="A0A6P2CJS6"/>
<dbReference type="GO" id="GO:0005829">
    <property type="term" value="C:cytosol"/>
    <property type="evidence" value="ECO:0007669"/>
    <property type="project" value="TreeGrafter"/>
</dbReference>
<comment type="cofactor">
    <cofactor evidence="1">
        <name>heme b</name>
        <dbReference type="ChEBI" id="CHEBI:60344"/>
    </cofactor>
</comment>
<dbReference type="InterPro" id="IPR048327">
    <property type="entry name" value="Dyp_perox_N"/>
</dbReference>
<evidence type="ECO:0000313" key="11">
    <source>
        <dbReference type="Proteomes" id="UP000471120"/>
    </source>
</evidence>
<dbReference type="Pfam" id="PF04261">
    <property type="entry name" value="Dyp_perox_N"/>
    <property type="match status" value="1"/>
</dbReference>
<dbReference type="PANTHER" id="PTHR30521:SF0">
    <property type="entry name" value="DYP-TYPE PEROXIDASE FAMILY PROTEIN"/>
    <property type="match status" value="1"/>
</dbReference>
<keyword evidence="5" id="KW-0408">Iron</keyword>
<evidence type="ECO:0000256" key="1">
    <source>
        <dbReference type="ARBA" id="ARBA00001970"/>
    </source>
</evidence>
<keyword evidence="3" id="KW-0479">Metal-binding</keyword>
<gene>
    <name evidence="10" type="ORF">DW322_20470</name>
</gene>
<dbReference type="GO" id="GO:0004601">
    <property type="term" value="F:peroxidase activity"/>
    <property type="evidence" value="ECO:0007669"/>
    <property type="project" value="UniProtKB-KW"/>
</dbReference>
<dbReference type="InterPro" id="IPR011008">
    <property type="entry name" value="Dimeric_a/b-barrel"/>
</dbReference>
<dbReference type="InterPro" id="IPR006314">
    <property type="entry name" value="Dyp_peroxidase"/>
</dbReference>
<dbReference type="Pfam" id="PF20628">
    <property type="entry name" value="Dyp_perox_C"/>
    <property type="match status" value="1"/>
</dbReference>
<proteinExistence type="inferred from homology"/>
<dbReference type="EMBL" id="QRCM01000001">
    <property type="protein sequence ID" value="TXG92110.1"/>
    <property type="molecule type" value="Genomic_DNA"/>
</dbReference>
<evidence type="ECO:0000259" key="9">
    <source>
        <dbReference type="Pfam" id="PF20628"/>
    </source>
</evidence>
<sequence>MTSPSAQSPQKVTDPLGAAALFLVIEAGPSDSDTATVLDLLGDIDELVKNVGFRELEASLSCVVGIGSDFWDRLTMPTKPAGLHPFVPLTGAVHSAPATPGDILLHIKARRADLCFELGRQIMDALGDAVTVVDEVHGFRYFDSRDLLGFVDGTANPVGGEAVEAALIGDEEPEFRGGSYVVVQKYLHDMTAWNALTVEEQQEAIGRTKVENVELGDDVKPSNSHVALTTIVDENGVEQDILRDNMPFGSLGDDEYGTYFIGYAKDVSVTETMLQHMFLGEPEGNHDRILDFSTAVTGTLFFVPSLPVLAQLADAAVATTEDDQPADTAGSGDGSLGIGSGR</sequence>